<proteinExistence type="predicted"/>
<dbReference type="SUPFAM" id="SSF50998">
    <property type="entry name" value="Quinoprotein alcohol dehydrogenase-like"/>
    <property type="match status" value="1"/>
</dbReference>
<dbReference type="InterPro" id="IPR053143">
    <property type="entry name" value="Arylsulfate_ST"/>
</dbReference>
<evidence type="ECO:0000313" key="1">
    <source>
        <dbReference type="EMBL" id="KIY49652.1"/>
    </source>
</evidence>
<dbReference type="AlphaFoldDB" id="A0A0D7AE95"/>
<name>A0A0D7AE95_9AGAR</name>
<feature type="non-terminal residue" evidence="1">
    <location>
        <position position="1"/>
    </location>
</feature>
<dbReference type="InterPro" id="IPR011047">
    <property type="entry name" value="Quinoprotein_ADH-like_sf"/>
</dbReference>
<dbReference type="OrthoDB" id="5427350at2759"/>
<gene>
    <name evidence="1" type="ORF">FISHEDRAFT_40464</name>
</gene>
<keyword evidence="2" id="KW-1185">Reference proteome</keyword>
<organism evidence="1 2">
    <name type="scientific">Fistulina hepatica ATCC 64428</name>
    <dbReference type="NCBI Taxonomy" id="1128425"/>
    <lineage>
        <taxon>Eukaryota</taxon>
        <taxon>Fungi</taxon>
        <taxon>Dikarya</taxon>
        <taxon>Basidiomycota</taxon>
        <taxon>Agaricomycotina</taxon>
        <taxon>Agaricomycetes</taxon>
        <taxon>Agaricomycetidae</taxon>
        <taxon>Agaricales</taxon>
        <taxon>Fistulinaceae</taxon>
        <taxon>Fistulina</taxon>
    </lineage>
</organism>
<dbReference type="PANTHER" id="PTHR35340:SF5">
    <property type="entry name" value="ASST-DOMAIN-CONTAINING PROTEIN"/>
    <property type="match status" value="1"/>
</dbReference>
<dbReference type="Pfam" id="PF14269">
    <property type="entry name" value="Arylsulfotran_2"/>
    <property type="match status" value="1"/>
</dbReference>
<dbReference type="Proteomes" id="UP000054144">
    <property type="component" value="Unassembled WGS sequence"/>
</dbReference>
<dbReference type="EMBL" id="KN881721">
    <property type="protein sequence ID" value="KIY49652.1"/>
    <property type="molecule type" value="Genomic_DNA"/>
</dbReference>
<reference evidence="1 2" key="1">
    <citation type="journal article" date="2015" name="Fungal Genet. Biol.">
        <title>Evolution of novel wood decay mechanisms in Agaricales revealed by the genome sequences of Fistulina hepatica and Cylindrobasidium torrendii.</title>
        <authorList>
            <person name="Floudas D."/>
            <person name="Held B.W."/>
            <person name="Riley R."/>
            <person name="Nagy L.G."/>
            <person name="Koehler G."/>
            <person name="Ransdell A.S."/>
            <person name="Younus H."/>
            <person name="Chow J."/>
            <person name="Chiniquy J."/>
            <person name="Lipzen A."/>
            <person name="Tritt A."/>
            <person name="Sun H."/>
            <person name="Haridas S."/>
            <person name="LaButti K."/>
            <person name="Ohm R.A."/>
            <person name="Kues U."/>
            <person name="Blanchette R.A."/>
            <person name="Grigoriev I.V."/>
            <person name="Minto R.E."/>
            <person name="Hibbett D.S."/>
        </authorList>
    </citation>
    <scope>NUCLEOTIDE SEQUENCE [LARGE SCALE GENOMIC DNA]</scope>
    <source>
        <strain evidence="1 2">ATCC 64428</strain>
    </source>
</reference>
<accession>A0A0D7AE95</accession>
<evidence type="ECO:0000313" key="2">
    <source>
        <dbReference type="Proteomes" id="UP000054144"/>
    </source>
</evidence>
<sequence>FADLHEFRIAPGKKTATLILMENTRADLTVIKGNRNGRIYSPVMQEIDIATNKVVWQWHAAEYLKVRFDATYRKYDWGLWEYAHANAFLKDSDGDYLISFRYYNSVMKIDGTTKGIIWQLGGKNSDFTFNNGSQFLGQHDPQMTIFDNDHDECSTPMNWGTARGIWIRLDYKDMSVTLVREYLPTKREHAIIEGGVQVLPNGNVLVAYGSSGGVIEYTREGEIVFEGYTHQVYRAFKHPKILWRGTGLPDPEMPEVVEVPASVSMVFQSSDHTILCAGLTAFLGLC</sequence>
<evidence type="ECO:0008006" key="3">
    <source>
        <dbReference type="Google" id="ProtNLM"/>
    </source>
</evidence>
<protein>
    <recommendedName>
        <fullName evidence="3">ASST-domain-containing protein</fullName>
    </recommendedName>
</protein>
<dbReference type="PANTHER" id="PTHR35340">
    <property type="entry name" value="PQQ ENZYME REPEAT PROTEIN-RELATED"/>
    <property type="match status" value="1"/>
</dbReference>
<dbReference type="InterPro" id="IPR039535">
    <property type="entry name" value="ASST-like"/>
</dbReference>